<dbReference type="Pfam" id="PF13893">
    <property type="entry name" value="RRM_5"/>
    <property type="match status" value="1"/>
</dbReference>
<dbReference type="InterPro" id="IPR035979">
    <property type="entry name" value="RBD_domain_sf"/>
</dbReference>
<feature type="domain" description="RRM" evidence="6">
    <location>
        <begin position="52"/>
        <end position="129"/>
    </location>
</feature>
<feature type="domain" description="RRM" evidence="6">
    <location>
        <begin position="233"/>
        <end position="307"/>
    </location>
</feature>
<dbReference type="OrthoDB" id="302770at2759"/>
<keyword evidence="3 4" id="KW-0694">RNA-binding</keyword>
<protein>
    <recommendedName>
        <fullName evidence="6">RRM domain-containing protein</fullName>
    </recommendedName>
</protein>
<dbReference type="CDD" id="cd12694">
    <property type="entry name" value="RRM2_hnRNPL_like"/>
    <property type="match status" value="1"/>
</dbReference>
<sequence length="419" mass="46462">MAHNGEGPMSKRLRTDLESQQVRSLDQQQISGIGNFIDEPRRKRAESDKLNHVLLFTIINPLYPITVDVLHTISAPNGQVVRIVIFKKNGVQAMVEFDSVESAKRAKDTLNGADIYSGCCTLKIEYAKPSKLNVYRNDSESWDYTVPDLGVGDHLNPQHQPFSGGPPNRYADEPPYGGGGGGGMPPQNGPRSLQDNYNSDRQGGYPPGPQQQQQQQQNIPSQGTSNPVPQQGSVMMVYGLNLEKVNPDRLFNIFCLYGNVVRIKFLKTKEGCAMIQMGDSLAVERAVQNLNNVQLAGSKLQLGYSKQAFLSDVQHPYQLPDKSPSFKDFMGNKNNRFINPVMASKNRIQPPSKVNKRCPCICVNGPYLFALPRQILHFFNTPPSLTEEQLSEVFQAASVGCPKTIKLFPSKSETLSHTL</sequence>
<dbReference type="GO" id="GO:0003723">
    <property type="term" value="F:RNA binding"/>
    <property type="evidence" value="ECO:0007669"/>
    <property type="project" value="UniProtKB-UniRule"/>
</dbReference>
<evidence type="ECO:0000256" key="2">
    <source>
        <dbReference type="ARBA" id="ARBA00022737"/>
    </source>
</evidence>
<feature type="compositionally biased region" description="Polar residues" evidence="5">
    <location>
        <begin position="191"/>
        <end position="201"/>
    </location>
</feature>
<dbReference type="EMBL" id="CADEPI010000011">
    <property type="protein sequence ID" value="CAB3363137.1"/>
    <property type="molecule type" value="Genomic_DNA"/>
</dbReference>
<dbReference type="FunFam" id="3.30.70.330:FF:000072">
    <property type="entry name" value="heterogeneous nuclear ribonucleoprotein L isoform X1"/>
    <property type="match status" value="1"/>
</dbReference>
<dbReference type="SUPFAM" id="SSF54928">
    <property type="entry name" value="RNA-binding domain, RBD"/>
    <property type="match status" value="2"/>
</dbReference>
<dbReference type="InterPro" id="IPR006536">
    <property type="entry name" value="HnRNP-L/PTB"/>
</dbReference>
<dbReference type="PANTHER" id="PTHR15592">
    <property type="entry name" value="MATRIN 3/NUCLEAR PROTEIN 220-RELATED"/>
    <property type="match status" value="1"/>
</dbReference>
<evidence type="ECO:0000313" key="8">
    <source>
        <dbReference type="Proteomes" id="UP000494165"/>
    </source>
</evidence>
<keyword evidence="8" id="KW-1185">Reference proteome</keyword>
<dbReference type="Gene3D" id="3.30.70.330">
    <property type="match status" value="3"/>
</dbReference>
<evidence type="ECO:0000256" key="3">
    <source>
        <dbReference type="ARBA" id="ARBA00022884"/>
    </source>
</evidence>
<comment type="caution">
    <text evidence="7">The sequence shown here is derived from an EMBL/GenBank/DDBJ whole genome shotgun (WGS) entry which is preliminary data.</text>
</comment>
<dbReference type="InterPro" id="IPR000504">
    <property type="entry name" value="RRM_dom"/>
</dbReference>
<dbReference type="Proteomes" id="UP000494165">
    <property type="component" value="Unassembled WGS sequence"/>
</dbReference>
<dbReference type="Pfam" id="PF22976">
    <property type="entry name" value="RRM_10"/>
    <property type="match status" value="1"/>
</dbReference>
<keyword evidence="1" id="KW-0597">Phosphoprotein</keyword>
<evidence type="ECO:0000256" key="5">
    <source>
        <dbReference type="SAM" id="MobiDB-lite"/>
    </source>
</evidence>
<evidence type="ECO:0000313" key="7">
    <source>
        <dbReference type="EMBL" id="CAB3363137.1"/>
    </source>
</evidence>
<gene>
    <name evidence="7" type="ORF">CLODIP_2_CD14833</name>
</gene>
<dbReference type="CDD" id="cd12424">
    <property type="entry name" value="RRM3_hnRNPL_like"/>
    <property type="match status" value="1"/>
</dbReference>
<accession>A0A8S1C7H6</accession>
<name>A0A8S1C7H6_9INSE</name>
<feature type="region of interest" description="Disordered" evidence="5">
    <location>
        <begin position="149"/>
        <end position="230"/>
    </location>
</feature>
<dbReference type="SMART" id="SM00360">
    <property type="entry name" value="RRM"/>
    <property type="match status" value="2"/>
</dbReference>
<proteinExistence type="predicted"/>
<dbReference type="GO" id="GO:0005634">
    <property type="term" value="C:nucleus"/>
    <property type="evidence" value="ECO:0007669"/>
    <property type="project" value="InterPro"/>
</dbReference>
<dbReference type="GO" id="GO:0006397">
    <property type="term" value="P:mRNA processing"/>
    <property type="evidence" value="ECO:0007669"/>
    <property type="project" value="InterPro"/>
</dbReference>
<reference evidence="7 8" key="1">
    <citation type="submission" date="2020-04" db="EMBL/GenBank/DDBJ databases">
        <authorList>
            <person name="Alioto T."/>
            <person name="Alioto T."/>
            <person name="Gomez Garrido J."/>
        </authorList>
    </citation>
    <scope>NUCLEOTIDE SEQUENCE [LARGE SCALE GENOMIC DNA]</scope>
</reference>
<dbReference type="PROSITE" id="PS50102">
    <property type="entry name" value="RRM"/>
    <property type="match status" value="2"/>
</dbReference>
<dbReference type="InterPro" id="IPR055204">
    <property type="entry name" value="HNRNPL_RRM"/>
</dbReference>
<dbReference type="NCBIfam" id="TIGR01649">
    <property type="entry name" value="hnRNP-L_PTB"/>
    <property type="match status" value="1"/>
</dbReference>
<evidence type="ECO:0000256" key="4">
    <source>
        <dbReference type="PROSITE-ProRule" id="PRU00176"/>
    </source>
</evidence>
<feature type="compositionally biased region" description="Low complexity" evidence="5">
    <location>
        <begin position="210"/>
        <end position="223"/>
    </location>
</feature>
<evidence type="ECO:0000256" key="1">
    <source>
        <dbReference type="ARBA" id="ARBA00022553"/>
    </source>
</evidence>
<evidence type="ECO:0000259" key="6">
    <source>
        <dbReference type="PROSITE" id="PS50102"/>
    </source>
</evidence>
<organism evidence="7 8">
    <name type="scientific">Cloeon dipterum</name>
    <dbReference type="NCBI Taxonomy" id="197152"/>
    <lineage>
        <taxon>Eukaryota</taxon>
        <taxon>Metazoa</taxon>
        <taxon>Ecdysozoa</taxon>
        <taxon>Arthropoda</taxon>
        <taxon>Hexapoda</taxon>
        <taxon>Insecta</taxon>
        <taxon>Pterygota</taxon>
        <taxon>Palaeoptera</taxon>
        <taxon>Ephemeroptera</taxon>
        <taxon>Pisciforma</taxon>
        <taxon>Baetidae</taxon>
        <taxon>Cloeon</taxon>
    </lineage>
</organism>
<keyword evidence="2" id="KW-0677">Repeat</keyword>
<dbReference type="InterPro" id="IPR012677">
    <property type="entry name" value="Nucleotide-bd_a/b_plait_sf"/>
</dbReference>
<dbReference type="InterPro" id="IPR021790">
    <property type="entry name" value="PTBP1-like_RRM2"/>
</dbReference>
<dbReference type="Pfam" id="PF11835">
    <property type="entry name" value="RRM_8"/>
    <property type="match status" value="1"/>
</dbReference>
<dbReference type="AlphaFoldDB" id="A0A8S1C7H6"/>